<accession>A0AB34IFK8</accession>
<feature type="compositionally biased region" description="Basic and acidic residues" evidence="1">
    <location>
        <begin position="1099"/>
        <end position="1110"/>
    </location>
</feature>
<protein>
    <submittedName>
        <fullName evidence="2">Uncharacterized protein</fullName>
    </submittedName>
</protein>
<name>A0AB34IFK8_PRYPA</name>
<dbReference type="Proteomes" id="UP001515480">
    <property type="component" value="Unassembled WGS sequence"/>
</dbReference>
<sequence length="1426" mass="154347">MELAALEPRLSRLLSPPDEEIDAPALARVLAECERLRAPAPLLEAARRRLAAARAVQSSARRREAAEALRRLAAARAVTLDECWVVGSRLQEYVAMGEEHGVDAPLLASAKAQLRRVEQAKAGLAAERRAAALAALREALVLPLSETDTPTLRRVIGDASKTGVAQEHLQPAHARLAAVEARDALAASLADLSDEPLLEVDLRLFRETWGQAAEAGVRKEAIDEAQAAMHEAAEAQARRDAAVARLEQWLAAGPLAVDITTVARAIPQAEEVGVAADLLARVGALLDEAKHAQSRCDTATTALLEAAAPMPKLIDKKALKSALKEAEQAGVDPSLVQIAQGRLKDAQDATKTFKLWSKRGKGVDQDKSATAETEATAQRLMEVKASVVSAQEEVGITKEAADVALEGTKSAAAAAVDVHASVHQTLLRADEAERAKQEALAVASYKIVHEVSYSSSLIDIDVGSFEKVLAELASVDKSSIFVDVDVKGADRVAIRSTLLAYATKQLLHAITLGEHPLILLSRQTPSVSSSAISSVAVQRYLGTRQRYEELRRKYDDECNANCMVDDPDVVAVVEEKLQAKASETRRLLESAAEDAKKAEAQVQEEAEAARSAAEEAQRLPSQARTEAEKAEEKALEALRAREAAALAGNEVQRKLLDAECEEQWIKQELTLLYGELPSVQPTPAPAPAKRAKPKGTPARPVATNDDGGGVGGSDGTRAGEDNAKKKFGWRGKKMPDVVVEPNAGGKAEEATTVKINLDEKLGMPQGDVKFNFDQQLESPISPAQISSRVSADYSNYNQQYLGGIFRTPRARQQLTLIEEEAPRFDGLAWAPLRLKLSSNKLKLLVGLTAAGVYNRPDVCEVIAREIALQDFRLLENALAQIAETTPQPPFAHGVLSEVVDIWASQLLGLATYALGLEGPPIRPAYDLPGGVPLKSLKAVFDSDKTASSARRRRDWFMLVERLIAFTGRASFTTSHTSGQPTFEGMVSAWRYSVPRELLGRFSSDYLIPLLKHNAAAYRPTAHGAASSHAPPPAPLTSALSKIGLQSPRGEGPPTPQGDGLASTGKFQIEGLSSPGKFQIEGLGSPPSPLKLSPSPSKLFRSDSSRIDETSRNSSGRDSTRASRRSRAASTHLEAPEREASQLEAIIAGMAQLAWHLPPELAAFDAFASLVQQHSEQLDFPHTFLTDGSALREQICSLLLKPGPSFKIDPVWASYLRSHLVEEPLFWSKSVMLLFDPSAAVSNERRLIESIRETCSMDHGSSFYLNYLEQVAASIQKPKWSGIENLRTALRAILQHHQTTARRIAELEDEGLQAQAEKEKQEAMRGKAAKLDETLGASQDEEFERGVARRAKETKRLSDSLPDLFRCIEVLLGLSMRTDDTFDKLLTLWVSPEPDTSPPSALAGAALAFSKKLPTLSAEYKERSLQI</sequence>
<evidence type="ECO:0000313" key="2">
    <source>
        <dbReference type="EMBL" id="KAL1498969.1"/>
    </source>
</evidence>
<feature type="region of interest" description="Disordered" evidence="1">
    <location>
        <begin position="1021"/>
        <end position="1137"/>
    </location>
</feature>
<proteinExistence type="predicted"/>
<keyword evidence="3" id="KW-1185">Reference proteome</keyword>
<evidence type="ECO:0000313" key="3">
    <source>
        <dbReference type="Proteomes" id="UP001515480"/>
    </source>
</evidence>
<reference evidence="2 3" key="1">
    <citation type="journal article" date="2024" name="Science">
        <title>Giant polyketide synthase enzymes in the biosynthesis of giant marine polyether toxins.</title>
        <authorList>
            <person name="Fallon T.R."/>
            <person name="Shende V.V."/>
            <person name="Wierzbicki I.H."/>
            <person name="Pendleton A.L."/>
            <person name="Watervoot N.F."/>
            <person name="Auber R.P."/>
            <person name="Gonzalez D.J."/>
            <person name="Wisecaver J.H."/>
            <person name="Moore B.S."/>
        </authorList>
    </citation>
    <scope>NUCLEOTIDE SEQUENCE [LARGE SCALE GENOMIC DNA]</scope>
    <source>
        <strain evidence="2 3">12B1</strain>
    </source>
</reference>
<dbReference type="PANTHER" id="PTHR47372:SF11">
    <property type="entry name" value="RE19971P"/>
    <property type="match status" value="1"/>
</dbReference>
<dbReference type="PANTHER" id="PTHR47372">
    <property type="entry name" value="DAUER UP-REGULATED-RELATED"/>
    <property type="match status" value="1"/>
</dbReference>
<feature type="region of interest" description="Disordered" evidence="1">
    <location>
        <begin position="680"/>
        <end position="722"/>
    </location>
</feature>
<comment type="caution">
    <text evidence="2">The sequence shown here is derived from an EMBL/GenBank/DDBJ whole genome shotgun (WGS) entry which is preliminary data.</text>
</comment>
<gene>
    <name evidence="2" type="ORF">AB1Y20_013489</name>
</gene>
<organism evidence="2 3">
    <name type="scientific">Prymnesium parvum</name>
    <name type="common">Toxic golden alga</name>
    <dbReference type="NCBI Taxonomy" id="97485"/>
    <lineage>
        <taxon>Eukaryota</taxon>
        <taxon>Haptista</taxon>
        <taxon>Haptophyta</taxon>
        <taxon>Prymnesiophyceae</taxon>
        <taxon>Prymnesiales</taxon>
        <taxon>Prymnesiaceae</taxon>
        <taxon>Prymnesium</taxon>
    </lineage>
</organism>
<feature type="compositionally biased region" description="Low complexity" evidence="1">
    <location>
        <begin position="1081"/>
        <end position="1098"/>
    </location>
</feature>
<dbReference type="EMBL" id="JBGBPQ010000026">
    <property type="protein sequence ID" value="KAL1498969.1"/>
    <property type="molecule type" value="Genomic_DNA"/>
</dbReference>
<feature type="region of interest" description="Disordered" evidence="1">
    <location>
        <begin position="603"/>
        <end position="631"/>
    </location>
</feature>
<evidence type="ECO:0000256" key="1">
    <source>
        <dbReference type="SAM" id="MobiDB-lite"/>
    </source>
</evidence>